<gene>
    <name evidence="6" type="ORF">HK099_006465</name>
</gene>
<feature type="domain" description="K Homology" evidence="5">
    <location>
        <begin position="1045"/>
        <end position="1121"/>
    </location>
</feature>
<feature type="domain" description="K Homology" evidence="5">
    <location>
        <begin position="614"/>
        <end position="693"/>
    </location>
</feature>
<keyword evidence="7" id="KW-1185">Reference proteome</keyword>
<feature type="domain" description="K Homology" evidence="5">
    <location>
        <begin position="524"/>
        <end position="599"/>
    </location>
</feature>
<dbReference type="Proteomes" id="UP001211065">
    <property type="component" value="Unassembled WGS sequence"/>
</dbReference>
<feature type="compositionally biased region" description="Polar residues" evidence="4">
    <location>
        <begin position="91"/>
        <end position="100"/>
    </location>
</feature>
<feature type="domain" description="K Homology" evidence="5">
    <location>
        <begin position="131"/>
        <end position="207"/>
    </location>
</feature>
<feature type="region of interest" description="Disordered" evidence="4">
    <location>
        <begin position="1463"/>
        <end position="1483"/>
    </location>
</feature>
<feature type="compositionally biased region" description="Basic residues" evidence="4">
    <location>
        <begin position="1388"/>
        <end position="1400"/>
    </location>
</feature>
<evidence type="ECO:0000256" key="1">
    <source>
        <dbReference type="ARBA" id="ARBA00022737"/>
    </source>
</evidence>
<dbReference type="CDD" id="cd00105">
    <property type="entry name" value="KH-I"/>
    <property type="match status" value="1"/>
</dbReference>
<name>A0AAD5Y0V6_9FUNG</name>
<feature type="compositionally biased region" description="Low complexity" evidence="4">
    <location>
        <begin position="1417"/>
        <end position="1428"/>
    </location>
</feature>
<evidence type="ECO:0000313" key="7">
    <source>
        <dbReference type="Proteomes" id="UP001211065"/>
    </source>
</evidence>
<reference evidence="6" key="1">
    <citation type="submission" date="2020-05" db="EMBL/GenBank/DDBJ databases">
        <title>Phylogenomic resolution of chytrid fungi.</title>
        <authorList>
            <person name="Stajich J.E."/>
            <person name="Amses K."/>
            <person name="Simmons R."/>
            <person name="Seto K."/>
            <person name="Myers J."/>
            <person name="Bonds A."/>
            <person name="Quandt C.A."/>
            <person name="Barry K."/>
            <person name="Liu P."/>
            <person name="Grigoriev I."/>
            <person name="Longcore J.E."/>
            <person name="James T.Y."/>
        </authorList>
    </citation>
    <scope>NUCLEOTIDE SEQUENCE</scope>
    <source>
        <strain evidence="6">JEL0476</strain>
    </source>
</reference>
<dbReference type="PROSITE" id="PS50084">
    <property type="entry name" value="KH_TYPE_1"/>
    <property type="match status" value="10"/>
</dbReference>
<evidence type="ECO:0000256" key="2">
    <source>
        <dbReference type="ARBA" id="ARBA00022884"/>
    </source>
</evidence>
<dbReference type="InterPro" id="IPR036612">
    <property type="entry name" value="KH_dom_type_1_sf"/>
</dbReference>
<dbReference type="GO" id="GO:0003723">
    <property type="term" value="F:RNA binding"/>
    <property type="evidence" value="ECO:0007669"/>
    <property type="project" value="UniProtKB-UniRule"/>
</dbReference>
<dbReference type="SUPFAM" id="SSF54791">
    <property type="entry name" value="Eukaryotic type KH-domain (KH-domain type I)"/>
    <property type="match status" value="9"/>
</dbReference>
<evidence type="ECO:0000259" key="5">
    <source>
        <dbReference type="SMART" id="SM00322"/>
    </source>
</evidence>
<dbReference type="Gene3D" id="3.30.1370.10">
    <property type="entry name" value="K Homology domain, type 1"/>
    <property type="match status" value="10"/>
</dbReference>
<feature type="region of interest" description="Disordered" evidence="4">
    <location>
        <begin position="1542"/>
        <end position="1571"/>
    </location>
</feature>
<keyword evidence="2 3" id="KW-0694">RNA-binding</keyword>
<evidence type="ECO:0000256" key="4">
    <source>
        <dbReference type="SAM" id="MobiDB-lite"/>
    </source>
</evidence>
<sequence length="1571" mass="172501">MDHSNNHNIGQQQQQPLNLLTKLQNRLHPDSTHDYLISPPSHDLDFSPKPPSPTLNSQIPVQQQIERQQSTSENSTSRLDLKNEDAFPSLAPSTHKVSTTSWAKPAVLSAGKSGKIIGSAAVTAAKKKVPNQVTDRFEIPSHAQAKHQSQLGAKSGAPGDICRGISSRTGTNIDISSSKMSGNLTVIISGTANDVKQAKREVQNALCKQITVTLNVPSCVRPHILGAGGKTLKALIARTMTKINIPKADTNKSSEEEEDSFEEQPITIIGDYEGVETAKTEIEAIVTSRTSRSNSKLIIDRQFHPFIAGVGGSTVQLVMLETNTKIHVPPLFLSKDSEKSQGKNLNEIVIIGDRKDIAVAAEKLNNIYEQVRQSTNTLVVSIKKRSHKFVIGLKGSGLQNVFAETGCFVEMPPASDSSDVVTIRGPSQNLSKALNLVMEMATSTRIAEIDIPSLLSKSTDPNLFIKYLYSKHRATLKNFESTYSATIIPPQENANILEIQSKTDTGCQSMKEELQKFIKELSTDYFFSVVEIPRNLHKFVIGKGGANIVKLKAMPECGGRILDIIVPQESDESDEVIIVAKLNKEAAKSSQTEVMNLIGKVHEQLISFATNLAEYGVKNIIVDAKYHGKLIGSKGEKLKELLGPLDGSVVVKFQSSKGKETKAEESNDPHTVIVKGPLKEAEEVADKILKVVAEWRHNEVMNSFEEKIKVPKNLGKKLLNGGGNDTGSGIYWLIKSIKEYITANDKHHQYSEKDLSGNLALKADLDESNSNHDIIHVVGPKHVVSAARVVLEERSVKIADIVEVEVKIFDEVSSIARKELKFGNLEEIQSRVRSRIIGKGGKAINKFSQKHDISVKFQSKRSEEDDEENDDQGTVKLKGIKGNVERAKKDLLELVEFEETHDVRVDFNDVLGENDEELIETVVEGSKENCETIKRTILNQVDDQASIDTRTVQIPSYMHKQIIGPSGSRIKKIIDQFGGNDKIKIQFPAANHKGSKSANNFEQDAVIIQAHKDLLPEIEEQIKNLVSSVYAGQDENDETILDESSIVEQVISIPRSDIGQVIDRGGRNLKDLMSRFGVNIWISDVDSKDADVPVSVVRIVSTPGKEEEVENAKNEILSKLRVSKHITLPTEIVECLNSSEKDIEKVFLQEILKRISSESGVSADLNNSSDEVILRGESKNVKNASKEFEAILKKMAKLSVTRQVKVASSLSPHVIGRNGFTINKIRNDSGCLISIIKGKASNVDLIVIKGTEKSSSVACAAIEKIIKAQEIHQQRDQERAAAAEDALKKKETSSLGKNSPARIDDEDFSSNDGSDQLRSIPGLTNKKGTSQRNVRSAPQTVVQSEHVPIRTSVSSFKKEEQDWQQVKPRYSTKGAEDGDVGEEALEKSKKKNKKKNKKSKATSESSQVGEKIVEEIPVTTPKPSSSSPHNKKEADALTPAALKKPLQQDYVAKKQSATANIAQPDKVPKSEITKAVPPTVTESKKIISSIEKVSLPFTPKVDDWQTVETKKVKPTKAGGPQQPVVQTANSVVTDSIFEVLEPEVASSGKKKRKNKKKKIQTNGVSNEDEQD</sequence>
<dbReference type="EMBL" id="JADGJW010000056">
    <property type="protein sequence ID" value="KAJ3225632.1"/>
    <property type="molecule type" value="Genomic_DNA"/>
</dbReference>
<feature type="compositionally biased region" description="Low complexity" evidence="4">
    <location>
        <begin position="58"/>
        <end position="69"/>
    </location>
</feature>
<feature type="domain" description="K Homology" evidence="5">
    <location>
        <begin position="208"/>
        <end position="287"/>
    </location>
</feature>
<feature type="domain" description="K Homology" evidence="5">
    <location>
        <begin position="1198"/>
        <end position="1267"/>
    </location>
</feature>
<dbReference type="Pfam" id="PF00013">
    <property type="entry name" value="KH_1"/>
    <property type="match status" value="6"/>
</dbReference>
<feature type="compositionally biased region" description="Basic and acidic residues" evidence="4">
    <location>
        <begin position="1276"/>
        <end position="1292"/>
    </location>
</feature>
<proteinExistence type="predicted"/>
<comment type="caution">
    <text evidence="6">The sequence shown here is derived from an EMBL/GenBank/DDBJ whole genome shotgun (WGS) entry which is preliminary data.</text>
</comment>
<dbReference type="SMART" id="SM00322">
    <property type="entry name" value="KH"/>
    <property type="match status" value="12"/>
</dbReference>
<feature type="region of interest" description="Disordered" evidence="4">
    <location>
        <begin position="1276"/>
        <end position="1438"/>
    </location>
</feature>
<evidence type="ECO:0000256" key="3">
    <source>
        <dbReference type="PROSITE-ProRule" id="PRU00117"/>
    </source>
</evidence>
<feature type="domain" description="K Homology" evidence="5">
    <location>
        <begin position="800"/>
        <end position="896"/>
    </location>
</feature>
<feature type="domain" description="K Homology" evidence="5">
    <location>
        <begin position="443"/>
        <end position="519"/>
    </location>
</feature>
<accession>A0AAD5Y0V6</accession>
<feature type="region of interest" description="Disordered" evidence="4">
    <location>
        <begin position="30"/>
        <end position="100"/>
    </location>
</feature>
<dbReference type="InterPro" id="IPR057778">
    <property type="entry name" value="KH_Vigilin_N"/>
</dbReference>
<keyword evidence="1" id="KW-0677">Repeat</keyword>
<feature type="domain" description="K Homology" evidence="5">
    <location>
        <begin position="374"/>
        <end position="442"/>
    </location>
</feature>
<feature type="compositionally biased region" description="Polar residues" evidence="4">
    <location>
        <begin position="1326"/>
        <end position="1343"/>
    </location>
</feature>
<protein>
    <recommendedName>
        <fullName evidence="5">K Homology domain-containing protein</fullName>
    </recommendedName>
</protein>
<feature type="domain" description="K Homology" evidence="5">
    <location>
        <begin position="1140"/>
        <end position="1193"/>
    </location>
</feature>
<feature type="domain" description="K Homology" evidence="5">
    <location>
        <begin position="946"/>
        <end position="1027"/>
    </location>
</feature>
<organism evidence="6 7">
    <name type="scientific">Clydaea vesicula</name>
    <dbReference type="NCBI Taxonomy" id="447962"/>
    <lineage>
        <taxon>Eukaryota</taxon>
        <taxon>Fungi</taxon>
        <taxon>Fungi incertae sedis</taxon>
        <taxon>Chytridiomycota</taxon>
        <taxon>Chytridiomycota incertae sedis</taxon>
        <taxon>Chytridiomycetes</taxon>
        <taxon>Lobulomycetales</taxon>
        <taxon>Lobulomycetaceae</taxon>
        <taxon>Clydaea</taxon>
    </lineage>
</organism>
<dbReference type="InterPro" id="IPR004088">
    <property type="entry name" value="KH_dom_type_1"/>
</dbReference>
<dbReference type="CDD" id="cd22408">
    <property type="entry name" value="KH-I_Vigilin_rpt4"/>
    <property type="match status" value="1"/>
</dbReference>
<evidence type="ECO:0000313" key="6">
    <source>
        <dbReference type="EMBL" id="KAJ3225632.1"/>
    </source>
</evidence>
<dbReference type="Pfam" id="PF24668">
    <property type="entry name" value="KH_Vigilin"/>
    <property type="match status" value="1"/>
</dbReference>
<feature type="domain" description="K Homology" evidence="5">
    <location>
        <begin position="291"/>
        <end position="369"/>
    </location>
</feature>
<dbReference type="InterPro" id="IPR004087">
    <property type="entry name" value="KH_dom"/>
</dbReference>
<dbReference type="PANTHER" id="PTHR10288">
    <property type="entry name" value="KH DOMAIN CONTAINING RNA BINDING PROTEIN"/>
    <property type="match status" value="1"/>
</dbReference>
<feature type="compositionally biased region" description="Basic residues" evidence="4">
    <location>
        <begin position="1548"/>
        <end position="1559"/>
    </location>
</feature>